<organism evidence="9">
    <name type="scientific">marine sediment metagenome</name>
    <dbReference type="NCBI Taxonomy" id="412755"/>
    <lineage>
        <taxon>unclassified sequences</taxon>
        <taxon>metagenomes</taxon>
        <taxon>ecological metagenomes</taxon>
    </lineage>
</organism>
<keyword evidence="4 7" id="KW-0812">Transmembrane</keyword>
<dbReference type="GO" id="GO:0005886">
    <property type="term" value="C:plasma membrane"/>
    <property type="evidence" value="ECO:0007669"/>
    <property type="project" value="UniProtKB-SubCell"/>
</dbReference>
<evidence type="ECO:0000256" key="3">
    <source>
        <dbReference type="ARBA" id="ARBA00022475"/>
    </source>
</evidence>
<comment type="caution">
    <text evidence="9">The sequence shown here is derived from an EMBL/GenBank/DDBJ whole genome shotgun (WGS) entry which is preliminary data.</text>
</comment>
<evidence type="ECO:0000256" key="4">
    <source>
        <dbReference type="ARBA" id="ARBA00022692"/>
    </source>
</evidence>
<evidence type="ECO:0000256" key="7">
    <source>
        <dbReference type="SAM" id="Phobius"/>
    </source>
</evidence>
<comment type="subcellular location">
    <subcellularLocation>
        <location evidence="1">Cell membrane</location>
        <topology evidence="1">Multi-pass membrane protein</topology>
    </subcellularLocation>
</comment>
<protein>
    <recommendedName>
        <fullName evidence="8">ABC transmembrane type-1 domain-containing protein</fullName>
    </recommendedName>
</protein>
<evidence type="ECO:0000256" key="5">
    <source>
        <dbReference type="ARBA" id="ARBA00022989"/>
    </source>
</evidence>
<dbReference type="PANTHER" id="PTHR43163:SF6">
    <property type="entry name" value="DIPEPTIDE TRANSPORT SYSTEM PERMEASE PROTEIN DPPB-RELATED"/>
    <property type="match status" value="1"/>
</dbReference>
<feature type="domain" description="ABC transmembrane type-1" evidence="8">
    <location>
        <begin position="1"/>
        <end position="78"/>
    </location>
</feature>
<proteinExistence type="predicted"/>
<sequence>ALIPIIITVGIQVSTVIGGTVIVEQIFGLPGLGRLLIDSIFFRDYTLVSGIMLFFGVVMASTNLIVDLTYGFLDPRIRYK</sequence>
<dbReference type="GO" id="GO:0055085">
    <property type="term" value="P:transmembrane transport"/>
    <property type="evidence" value="ECO:0007669"/>
    <property type="project" value="InterPro"/>
</dbReference>
<evidence type="ECO:0000256" key="2">
    <source>
        <dbReference type="ARBA" id="ARBA00022448"/>
    </source>
</evidence>
<dbReference type="AlphaFoldDB" id="X1GNC8"/>
<reference evidence="9" key="1">
    <citation type="journal article" date="2014" name="Front. Microbiol.">
        <title>High frequency of phylogenetically diverse reductive dehalogenase-homologous genes in deep subseafloor sedimentary metagenomes.</title>
        <authorList>
            <person name="Kawai M."/>
            <person name="Futagami T."/>
            <person name="Toyoda A."/>
            <person name="Takaki Y."/>
            <person name="Nishi S."/>
            <person name="Hori S."/>
            <person name="Arai W."/>
            <person name="Tsubouchi T."/>
            <person name="Morono Y."/>
            <person name="Uchiyama I."/>
            <person name="Ito T."/>
            <person name="Fujiyama A."/>
            <person name="Inagaki F."/>
            <person name="Takami H."/>
        </authorList>
    </citation>
    <scope>NUCLEOTIDE SEQUENCE</scope>
    <source>
        <strain evidence="9">Expedition CK06-06</strain>
    </source>
</reference>
<name>X1GNC8_9ZZZZ</name>
<dbReference type="EMBL" id="BARU01022667">
    <property type="protein sequence ID" value="GAH59406.1"/>
    <property type="molecule type" value="Genomic_DNA"/>
</dbReference>
<evidence type="ECO:0000259" key="8">
    <source>
        <dbReference type="Pfam" id="PF00528"/>
    </source>
</evidence>
<evidence type="ECO:0000313" key="9">
    <source>
        <dbReference type="EMBL" id="GAH59406.1"/>
    </source>
</evidence>
<keyword evidence="2" id="KW-0813">Transport</keyword>
<evidence type="ECO:0000256" key="6">
    <source>
        <dbReference type="ARBA" id="ARBA00023136"/>
    </source>
</evidence>
<accession>X1GNC8</accession>
<dbReference type="InterPro" id="IPR000515">
    <property type="entry name" value="MetI-like"/>
</dbReference>
<gene>
    <name evidence="9" type="ORF">S03H2_36886</name>
</gene>
<keyword evidence="5 7" id="KW-1133">Transmembrane helix</keyword>
<keyword evidence="3" id="KW-1003">Cell membrane</keyword>
<keyword evidence="6 7" id="KW-0472">Membrane</keyword>
<evidence type="ECO:0000256" key="1">
    <source>
        <dbReference type="ARBA" id="ARBA00004651"/>
    </source>
</evidence>
<dbReference type="PANTHER" id="PTHR43163">
    <property type="entry name" value="DIPEPTIDE TRANSPORT SYSTEM PERMEASE PROTEIN DPPB-RELATED"/>
    <property type="match status" value="1"/>
</dbReference>
<dbReference type="Pfam" id="PF00528">
    <property type="entry name" value="BPD_transp_1"/>
    <property type="match status" value="1"/>
</dbReference>
<feature type="non-terminal residue" evidence="9">
    <location>
        <position position="1"/>
    </location>
</feature>
<feature type="transmembrane region" description="Helical" evidence="7">
    <location>
        <begin position="51"/>
        <end position="73"/>
    </location>
</feature>